<keyword evidence="3" id="KW-0560">Oxidoreductase</keyword>
<keyword evidence="1" id="KW-0285">Flavoprotein</keyword>
<dbReference type="RefSeq" id="WP_194100398.1">
    <property type="nucleotide sequence ID" value="NZ_QWDN01000757.1"/>
</dbReference>
<evidence type="ECO:0000256" key="4">
    <source>
        <dbReference type="ARBA" id="ARBA00023033"/>
    </source>
</evidence>
<comment type="caution">
    <text evidence="6">The sequence shown here is derived from an EMBL/GenBank/DDBJ whole genome shotgun (WGS) entry which is preliminary data.</text>
</comment>
<dbReference type="PANTHER" id="PTHR46972">
    <property type="entry name" value="MONOOXYGENASE ASQM-RELATED"/>
    <property type="match status" value="1"/>
</dbReference>
<dbReference type="Gene3D" id="3.50.50.60">
    <property type="entry name" value="FAD/NAD(P)-binding domain"/>
    <property type="match status" value="1"/>
</dbReference>
<evidence type="ECO:0000256" key="3">
    <source>
        <dbReference type="ARBA" id="ARBA00023002"/>
    </source>
</evidence>
<reference evidence="6 7" key="1">
    <citation type="journal article" date="2018" name="Syst. Appl. Microbiol.">
        <title>Flavobacterium circumlabens sp. nov. and Flavobacterium cupreum sp. nov., two psychrotrophic species isolated from Antarctic environmental samples.</title>
        <authorList>
            <person name="Kralova S."/>
            <person name="Busse H.J."/>
            <person name="Svec P."/>
            <person name="Maslanova I."/>
            <person name="Stankova E."/>
            <person name="Bartak M."/>
            <person name="Sedlacek I."/>
        </authorList>
    </citation>
    <scope>NUCLEOTIDE SEQUENCE [LARGE SCALE GENOMIC DNA]</scope>
    <source>
        <strain evidence="6 7">CCM 8828</strain>
    </source>
</reference>
<dbReference type="SUPFAM" id="SSF51905">
    <property type="entry name" value="FAD/NAD(P)-binding domain"/>
    <property type="match status" value="1"/>
</dbReference>
<dbReference type="InterPro" id="IPR002938">
    <property type="entry name" value="FAD-bd"/>
</dbReference>
<dbReference type="Proteomes" id="UP000298340">
    <property type="component" value="Unassembled WGS sequence"/>
</dbReference>
<dbReference type="AlphaFoldDB" id="A0A4Y7U530"/>
<evidence type="ECO:0000313" key="6">
    <source>
        <dbReference type="EMBL" id="TEB40919.1"/>
    </source>
</evidence>
<gene>
    <name evidence="6" type="ORF">D0809_28165</name>
</gene>
<evidence type="ECO:0000256" key="2">
    <source>
        <dbReference type="ARBA" id="ARBA00022827"/>
    </source>
</evidence>
<protein>
    <submittedName>
        <fullName evidence="6">FAD-dependent monooxygenase</fullName>
    </submittedName>
</protein>
<sequence>YSIPLDQTWTSLPNVTIIGDAAHVMPPFAGEGANMAMLDALELSEYLTSNQHKTIPQAIAAYENKMRERAAKAAQESLENGEKMHSKDALKTMLNFFSGE</sequence>
<dbReference type="EMBL" id="QWDN01000757">
    <property type="protein sequence ID" value="TEB40919.1"/>
    <property type="molecule type" value="Genomic_DNA"/>
</dbReference>
<dbReference type="GO" id="GO:0004497">
    <property type="term" value="F:monooxygenase activity"/>
    <property type="evidence" value="ECO:0007669"/>
    <property type="project" value="UniProtKB-KW"/>
</dbReference>
<evidence type="ECO:0000259" key="5">
    <source>
        <dbReference type="Pfam" id="PF01494"/>
    </source>
</evidence>
<feature type="domain" description="FAD-binding" evidence="5">
    <location>
        <begin position="14"/>
        <end position="76"/>
    </location>
</feature>
<feature type="non-terminal residue" evidence="6">
    <location>
        <position position="1"/>
    </location>
</feature>
<keyword evidence="4 6" id="KW-0503">Monooxygenase</keyword>
<dbReference type="Pfam" id="PF01494">
    <property type="entry name" value="FAD_binding_3"/>
    <property type="match status" value="1"/>
</dbReference>
<accession>A0A4Y7U530</accession>
<evidence type="ECO:0000256" key="1">
    <source>
        <dbReference type="ARBA" id="ARBA00022630"/>
    </source>
</evidence>
<dbReference type="PANTHER" id="PTHR46972:SF1">
    <property type="entry name" value="FAD DEPENDENT OXIDOREDUCTASE DOMAIN-CONTAINING PROTEIN"/>
    <property type="match status" value="1"/>
</dbReference>
<evidence type="ECO:0000313" key="7">
    <source>
        <dbReference type="Proteomes" id="UP000298340"/>
    </source>
</evidence>
<keyword evidence="2" id="KW-0274">FAD</keyword>
<proteinExistence type="predicted"/>
<dbReference type="GO" id="GO:0071949">
    <property type="term" value="F:FAD binding"/>
    <property type="evidence" value="ECO:0007669"/>
    <property type="project" value="InterPro"/>
</dbReference>
<organism evidence="6 7">
    <name type="scientific">Flavobacterium circumlabens</name>
    <dbReference type="NCBI Taxonomy" id="2133765"/>
    <lineage>
        <taxon>Bacteria</taxon>
        <taxon>Pseudomonadati</taxon>
        <taxon>Bacteroidota</taxon>
        <taxon>Flavobacteriia</taxon>
        <taxon>Flavobacteriales</taxon>
        <taxon>Flavobacteriaceae</taxon>
        <taxon>Flavobacterium</taxon>
    </lineage>
</organism>
<dbReference type="InterPro" id="IPR036188">
    <property type="entry name" value="FAD/NAD-bd_sf"/>
</dbReference>
<name>A0A4Y7U530_9FLAO</name>
<dbReference type="PRINTS" id="PR00420">
    <property type="entry name" value="RNGMNOXGNASE"/>
</dbReference>